<evidence type="ECO:0000313" key="1">
    <source>
        <dbReference type="EMBL" id="BBO75534.1"/>
    </source>
</evidence>
<protein>
    <submittedName>
        <fullName evidence="1">Uncharacterized protein</fullName>
    </submittedName>
</protein>
<dbReference type="AlphaFoldDB" id="A0A5K7ZAP7"/>
<evidence type="ECO:0000313" key="2">
    <source>
        <dbReference type="Proteomes" id="UP000427769"/>
    </source>
</evidence>
<dbReference type="KEGG" id="dwd:DSCW_29510"/>
<reference evidence="1 2" key="1">
    <citation type="submission" date="2019-11" db="EMBL/GenBank/DDBJ databases">
        <title>Comparative genomics of hydrocarbon-degrading Desulfosarcina strains.</title>
        <authorList>
            <person name="Watanabe M."/>
            <person name="Kojima H."/>
            <person name="Fukui M."/>
        </authorList>
    </citation>
    <scope>NUCLEOTIDE SEQUENCE [LARGE SCALE GENOMIC DNA]</scope>
    <source>
        <strain evidence="1 2">PP31</strain>
    </source>
</reference>
<gene>
    <name evidence="1" type="ORF">DSCW_29510</name>
</gene>
<dbReference type="EMBL" id="AP021875">
    <property type="protein sequence ID" value="BBO75534.1"/>
    <property type="molecule type" value="Genomic_DNA"/>
</dbReference>
<dbReference type="Proteomes" id="UP000427769">
    <property type="component" value="Chromosome"/>
</dbReference>
<keyword evidence="2" id="KW-1185">Reference proteome</keyword>
<proteinExistence type="predicted"/>
<name>A0A5K7ZAP7_9BACT</name>
<sequence>MTGNIDSARPEIGKLGRDRGARKILPQTYSGYFEDKIFWCNKDIGRIGHFWIGIR</sequence>
<organism evidence="1 2">
    <name type="scientific">Desulfosarcina widdelii</name>
    <dbReference type="NCBI Taxonomy" id="947919"/>
    <lineage>
        <taxon>Bacteria</taxon>
        <taxon>Pseudomonadati</taxon>
        <taxon>Thermodesulfobacteriota</taxon>
        <taxon>Desulfobacteria</taxon>
        <taxon>Desulfobacterales</taxon>
        <taxon>Desulfosarcinaceae</taxon>
        <taxon>Desulfosarcina</taxon>
    </lineage>
</organism>
<accession>A0A5K7ZAP7</accession>